<evidence type="ECO:0000256" key="1">
    <source>
        <dbReference type="SAM" id="MobiDB-lite"/>
    </source>
</evidence>
<dbReference type="eggNOG" id="ENOG502S1QP">
    <property type="taxonomic scope" value="Eukaryota"/>
</dbReference>
<dbReference type="InterPro" id="IPR055334">
    <property type="entry name" value="PEX8-like"/>
</dbReference>
<dbReference type="OMA" id="LMVQWRQ"/>
<dbReference type="EMBL" id="KB706485">
    <property type="protein sequence ID" value="EMR67210.1"/>
    <property type="molecule type" value="Genomic_DNA"/>
</dbReference>
<proteinExistence type="predicted"/>
<organism evidence="2 3">
    <name type="scientific">Eutypa lata (strain UCR-EL1)</name>
    <name type="common">Grapevine dieback disease fungus</name>
    <name type="synonym">Eutypa armeniacae</name>
    <dbReference type="NCBI Taxonomy" id="1287681"/>
    <lineage>
        <taxon>Eukaryota</taxon>
        <taxon>Fungi</taxon>
        <taxon>Dikarya</taxon>
        <taxon>Ascomycota</taxon>
        <taxon>Pezizomycotina</taxon>
        <taxon>Sordariomycetes</taxon>
        <taxon>Xylariomycetidae</taxon>
        <taxon>Xylariales</taxon>
        <taxon>Diatrypaceae</taxon>
        <taxon>Eutypa</taxon>
    </lineage>
</organism>
<feature type="region of interest" description="Disordered" evidence="1">
    <location>
        <begin position="614"/>
        <end position="640"/>
    </location>
</feature>
<gene>
    <name evidence="2" type="ORF">UCREL1_5790</name>
</gene>
<keyword evidence="3" id="KW-1185">Reference proteome</keyword>
<evidence type="ECO:0000313" key="3">
    <source>
        <dbReference type="Proteomes" id="UP000012174"/>
    </source>
</evidence>
<dbReference type="OrthoDB" id="2357318at2759"/>
<dbReference type="PANTHER" id="PTHR39214">
    <property type="entry name" value="MICROBODY (PEROXISOME) BIOGENESIS PROTEIN PEROXIN 8 (EUROFUNG)"/>
    <property type="match status" value="1"/>
</dbReference>
<name>M7TKH5_EUTLA</name>
<dbReference type="KEGG" id="ela:UCREL1_5790"/>
<evidence type="ECO:0000313" key="2">
    <source>
        <dbReference type="EMBL" id="EMR67210.1"/>
    </source>
</evidence>
<dbReference type="Pfam" id="PF26001">
    <property type="entry name" value="Pex8"/>
    <property type="match status" value="1"/>
</dbReference>
<accession>M7TKH5</accession>
<dbReference type="STRING" id="1287681.M7TKH5"/>
<sequence length="759" mass="82533">MATDRMLTAVLRAYQYPPDAAQTDAIFGTTTTLLSTLNNPLNLSLLTSHFLTARAIWEPQKQFPITAAASAVADNNNNDGLQQTCLRILSVFNTAAFHVRRNELENNNHASVTDTHPQQQLPTTTVGSGLSSDEWARAIAKGADERSARWQHCLVLTGVLMGMESEDRRSLSRHLKWTVSQAVVMAANLALEEDPLASGGAVVLALSYAFPLLASDYVRRSLHCDALLPALVGSMTGRDGFQGGDFLGDIARDVAPERNMWLWPVNSPSVARLHDLARRPLVQNMGPLTRLVDFAVQHAKNPNIVLEIHDELLGFTVELLERWEQCPLSSIDLSAEAAMLPAEVLRGPWIALWQLLKKVMYTTVAALQPVIGRALLDPYMRHDFLAPAIASKTLHALRNLSFISSRQGASSFQVYTFTYLTSLDIITRYPDACIAFLEDTLPLTTTATTQNLLLAPPPLTQALTLFYLNTAEHLPLSLPTPACETLIIGPGTALLAPTSWLTQAQHQQQQQAQQRQSSLALELFEAAHACILSALSCPEQHGVPIAPLVPFYIDALLASFPSRVAPRQFRLAFRTIAQTVSPPFPIAASHPELGETLLEMLFWRATEGGASTVPLPPTSSLSLSHSHSHSHQNEPQQSSDLLSEQTTLLLALIDAIPYLPPSGVAIWLTRAAESLRTIPNPEMRDVVRRRIWDVLAGGELDVERAAVGVAWWGVGGGREMVSFDGDGRGGGGQGEFMMSGALGGGGGGGEEQDKERSML</sequence>
<dbReference type="AlphaFoldDB" id="M7TKH5"/>
<feature type="region of interest" description="Disordered" evidence="1">
    <location>
        <begin position="727"/>
        <end position="759"/>
    </location>
</feature>
<dbReference type="PANTHER" id="PTHR39214:SF1">
    <property type="entry name" value="MICROBODY (PEROXISOME) BIOGENESIS PROTEIN PEROXIN 8 (EUROFUNG)"/>
    <property type="match status" value="1"/>
</dbReference>
<feature type="region of interest" description="Disordered" evidence="1">
    <location>
        <begin position="109"/>
        <end position="129"/>
    </location>
</feature>
<dbReference type="HOGENOM" id="CLU_016177_0_0_1"/>
<protein>
    <submittedName>
        <fullName evidence="2">Putative peroxin 8 protein</fullName>
    </submittedName>
</protein>
<dbReference type="Proteomes" id="UP000012174">
    <property type="component" value="Unassembled WGS sequence"/>
</dbReference>
<reference evidence="3" key="1">
    <citation type="journal article" date="2013" name="Genome Announc.">
        <title>Draft genome sequence of the grapevine dieback fungus Eutypa lata UCR-EL1.</title>
        <authorList>
            <person name="Blanco-Ulate B."/>
            <person name="Rolshausen P.E."/>
            <person name="Cantu D."/>
        </authorList>
    </citation>
    <scope>NUCLEOTIDE SEQUENCE [LARGE SCALE GENOMIC DNA]</scope>
    <source>
        <strain evidence="3">UCR-EL1</strain>
    </source>
</reference>